<accession>A0A8J2U5Q8</accession>
<feature type="signal peptide" evidence="2">
    <location>
        <begin position="1"/>
        <end position="19"/>
    </location>
</feature>
<reference evidence="4" key="1">
    <citation type="journal article" date="2019" name="Int. J. Syst. Evol. Microbiol.">
        <title>The Global Catalogue of Microorganisms (GCM) 10K type strain sequencing project: providing services to taxonomists for standard genome sequencing and annotation.</title>
        <authorList>
            <consortium name="The Broad Institute Genomics Platform"/>
            <consortium name="The Broad Institute Genome Sequencing Center for Infectious Disease"/>
            <person name="Wu L."/>
            <person name="Ma J."/>
        </authorList>
    </citation>
    <scope>NUCLEOTIDE SEQUENCE [LARGE SCALE GENOMIC DNA]</scope>
    <source>
        <strain evidence="4">CGMCC 1.10130</strain>
    </source>
</reference>
<dbReference type="RefSeq" id="WP_143824532.1">
    <property type="nucleotide sequence ID" value="NZ_BMDX01000010.1"/>
</dbReference>
<evidence type="ECO:0008006" key="5">
    <source>
        <dbReference type="Google" id="ProtNLM"/>
    </source>
</evidence>
<evidence type="ECO:0000313" key="4">
    <source>
        <dbReference type="Proteomes" id="UP000619743"/>
    </source>
</evidence>
<dbReference type="PROSITE" id="PS51257">
    <property type="entry name" value="PROKAR_LIPOPROTEIN"/>
    <property type="match status" value="1"/>
</dbReference>
<evidence type="ECO:0000256" key="1">
    <source>
        <dbReference type="SAM" id="MobiDB-lite"/>
    </source>
</evidence>
<dbReference type="Proteomes" id="UP000619743">
    <property type="component" value="Unassembled WGS sequence"/>
</dbReference>
<keyword evidence="4" id="KW-1185">Reference proteome</keyword>
<dbReference type="EMBL" id="BMDX01000010">
    <property type="protein sequence ID" value="GGA79745.1"/>
    <property type="molecule type" value="Genomic_DNA"/>
</dbReference>
<dbReference type="OrthoDB" id="5803286at2"/>
<protein>
    <recommendedName>
        <fullName evidence="5">Lipoprotein</fullName>
    </recommendedName>
</protein>
<feature type="region of interest" description="Disordered" evidence="1">
    <location>
        <begin position="419"/>
        <end position="438"/>
    </location>
</feature>
<organism evidence="3 4">
    <name type="scientific">Neiella marina</name>
    <dbReference type="NCBI Taxonomy" id="508461"/>
    <lineage>
        <taxon>Bacteria</taxon>
        <taxon>Pseudomonadati</taxon>
        <taxon>Pseudomonadota</taxon>
        <taxon>Gammaproteobacteria</taxon>
        <taxon>Alteromonadales</taxon>
        <taxon>Echinimonadaceae</taxon>
        <taxon>Neiella</taxon>
    </lineage>
</organism>
<comment type="caution">
    <text evidence="3">The sequence shown here is derived from an EMBL/GenBank/DDBJ whole genome shotgun (WGS) entry which is preliminary data.</text>
</comment>
<evidence type="ECO:0000313" key="3">
    <source>
        <dbReference type="EMBL" id="GGA79745.1"/>
    </source>
</evidence>
<dbReference type="AlphaFoldDB" id="A0A8J2U5Q8"/>
<feature type="chain" id="PRO_5035213135" description="Lipoprotein" evidence="2">
    <location>
        <begin position="20"/>
        <end position="438"/>
    </location>
</feature>
<sequence length="438" mass="47981">MRCKTLFFCFSLILITACGGGGSSSPSASSGGDNDGPSTTLATIYPYRTSAYSAVLNDCVTAYQDDMSCFVDTLPPLGIGDDTVTVDDIMDRLVVSHDWMAQRFERFLQQASPSMIAMFEPLTAVVIAFDIRPAFYHPLTGAMYIDPAFLWLTPTEYASIDDSPDYRSGFGSNLALDTGWRYVNVHGNYITVSNFSDGNDSRSFADIVPGVTNLLFHELAHANDFLPPDVRSSVRLPLGDDSFFDLIDDVFANNQSIQQRLIEPFPLLNNTLKTLAEVLFGGNAASANLLQLSATEAGVMFELDGASDMYNYYTSAEDVAMLFEEAMMSYSMDALRDVAFLNTDSDNYCDQTIGWAQRGRIGEFQVNNRAQMVVTMMLPNQAMQVNAHLANLGSAQIIQPGLPWCDSRSALSMQPLTLRSAANAPGKTESEQRLPIGH</sequence>
<gene>
    <name evidence="3" type="ORF">GCM10011369_22130</name>
</gene>
<proteinExistence type="predicted"/>
<name>A0A8J2U5Q8_9GAMM</name>
<keyword evidence="2" id="KW-0732">Signal</keyword>
<evidence type="ECO:0000256" key="2">
    <source>
        <dbReference type="SAM" id="SignalP"/>
    </source>
</evidence>